<evidence type="ECO:0000313" key="4">
    <source>
        <dbReference type="Proteomes" id="UP000032250"/>
    </source>
</evidence>
<feature type="transmembrane region" description="Helical" evidence="1">
    <location>
        <begin position="108"/>
        <end position="129"/>
    </location>
</feature>
<feature type="transmembrane region" description="Helical" evidence="1">
    <location>
        <begin position="12"/>
        <end position="32"/>
    </location>
</feature>
<dbReference type="HOGENOM" id="CLU_051142_0_0_9"/>
<dbReference type="InterPro" id="IPR001478">
    <property type="entry name" value="PDZ"/>
</dbReference>
<name>A0A0D1BR30_CLOBO</name>
<dbReference type="RefSeq" id="WP_043032578.1">
    <property type="nucleotide sequence ID" value="NZ_JXSU01000008.1"/>
</dbReference>
<feature type="transmembrane region" description="Helical" evidence="1">
    <location>
        <begin position="141"/>
        <end position="161"/>
    </location>
</feature>
<dbReference type="AlphaFoldDB" id="A0A0D1BR30"/>
<evidence type="ECO:0000313" key="3">
    <source>
        <dbReference type="EMBL" id="KIS22292.1"/>
    </source>
</evidence>
<proteinExistence type="predicted"/>
<dbReference type="EMBL" id="JXSU01000008">
    <property type="protein sequence ID" value="KIS22292.1"/>
    <property type="molecule type" value="Genomic_DNA"/>
</dbReference>
<feature type="transmembrane region" description="Helical" evidence="1">
    <location>
        <begin position="86"/>
        <end position="101"/>
    </location>
</feature>
<feature type="transmembrane region" description="Helical" evidence="1">
    <location>
        <begin position="182"/>
        <end position="203"/>
    </location>
</feature>
<keyword evidence="1" id="KW-1133">Transmembrane helix</keyword>
<feature type="transmembrane region" description="Helical" evidence="1">
    <location>
        <begin position="259"/>
        <end position="278"/>
    </location>
</feature>
<dbReference type="OrthoDB" id="198399at2"/>
<feature type="domain" description="PDZ" evidence="2">
    <location>
        <begin position="303"/>
        <end position="377"/>
    </location>
</feature>
<evidence type="ECO:0000256" key="1">
    <source>
        <dbReference type="SAM" id="Phobius"/>
    </source>
</evidence>
<dbReference type="PATRIC" id="fig|1379739.3.peg.3921"/>
<dbReference type="SMART" id="SM00228">
    <property type="entry name" value="PDZ"/>
    <property type="match status" value="1"/>
</dbReference>
<feature type="transmembrane region" description="Helical" evidence="1">
    <location>
        <begin position="223"/>
        <end position="247"/>
    </location>
</feature>
<keyword evidence="1" id="KW-0812">Transmembrane</keyword>
<dbReference type="SUPFAM" id="SSF50156">
    <property type="entry name" value="PDZ domain-like"/>
    <property type="match status" value="1"/>
</dbReference>
<dbReference type="Proteomes" id="UP000032250">
    <property type="component" value="Unassembled WGS sequence"/>
</dbReference>
<dbReference type="InterPro" id="IPR041489">
    <property type="entry name" value="PDZ_6"/>
</dbReference>
<feature type="transmembrane region" description="Helical" evidence="1">
    <location>
        <begin position="53"/>
        <end position="80"/>
    </location>
</feature>
<reference evidence="3 4" key="1">
    <citation type="submission" date="2014-06" db="EMBL/GenBank/DDBJ databases">
        <title>Genome characterization of distinct group I Clostridium botulinum lineages.</title>
        <authorList>
            <person name="Giordani F."/>
            <person name="Anselmo A."/>
            <person name="Fillo S."/>
            <person name="Palozzi A.M."/>
            <person name="Fortunato A."/>
            <person name="Gentile B."/>
            <person name="Ciammaruconi A."/>
            <person name="Anniballi F."/>
            <person name="De Medici D."/>
            <person name="Lista F."/>
        </authorList>
    </citation>
    <scope>NUCLEOTIDE SEQUENCE [LARGE SCALE GENOMIC DNA]</scope>
    <source>
        <strain evidence="3 4">B2 450</strain>
    </source>
</reference>
<gene>
    <name evidence="3" type="ORF">N495_17710</name>
</gene>
<evidence type="ECO:0000259" key="2">
    <source>
        <dbReference type="SMART" id="SM00228"/>
    </source>
</evidence>
<organism evidence="3 4">
    <name type="scientific">Clostridium botulinum B2 450</name>
    <dbReference type="NCBI Taxonomy" id="1379739"/>
    <lineage>
        <taxon>Bacteria</taxon>
        <taxon>Bacillati</taxon>
        <taxon>Bacillota</taxon>
        <taxon>Clostridia</taxon>
        <taxon>Eubacteriales</taxon>
        <taxon>Clostridiaceae</taxon>
        <taxon>Clostridium</taxon>
    </lineage>
</organism>
<accession>A0A0D1BR30</accession>
<keyword evidence="1" id="KW-0472">Membrane</keyword>
<dbReference type="Gene3D" id="2.30.42.10">
    <property type="match status" value="1"/>
</dbReference>
<sequence length="431" mass="48572">MDILLITLKAVAYLLIEPYSVIVLLLLSLILYRKNRKTIIMQKMIIGQKVTTAFELTISEVVLGIFAGTAASLIMSYLGIFFREDSAIYLIFLISMFFMIFNPRFICFSYSGAALGMVSLILLNMAKLLNMPQLNFVNIDIPALMSMVAILHLVEGILVMIDGDRGYVPVFTNRDDKIIGGFVLQRYWILPIAFMLMINNQALSNISQGGAPMPNWWPLLKTGLPLSVLNAAVIALTSFYGIIGYNAVTFTKTRKEKKFISGLYIVIYSLILFMLSRLAIMNTLLKVVVLIFAPVGHEAMLYIQKYFELKGEPRYISTEEGIMVLDVAKDSVANKMGIKSGDLLLQVNDKEIDSEEDIVKSIGQMYGHISFKIKNDVGRLKTVNYRMLTSYEKLGIVFVPKNVPKNTSVIKVKSEKFQDILEKIKNKDKDE</sequence>
<dbReference type="Pfam" id="PF17820">
    <property type="entry name" value="PDZ_6"/>
    <property type="match status" value="1"/>
</dbReference>
<comment type="caution">
    <text evidence="3">The sequence shown here is derived from an EMBL/GenBank/DDBJ whole genome shotgun (WGS) entry which is preliminary data.</text>
</comment>
<dbReference type="InterPro" id="IPR036034">
    <property type="entry name" value="PDZ_sf"/>
</dbReference>
<protein>
    <submittedName>
        <fullName evidence="3">Membrane protein</fullName>
    </submittedName>
</protein>